<protein>
    <recommendedName>
        <fullName evidence="3">[Citrate [pro-3S]-lyase] ligase</fullName>
        <ecNumber evidence="3">6.2.1.22</ecNumber>
    </recommendedName>
</protein>
<feature type="domain" description="Citrate lyase ligase C-terminal" evidence="4">
    <location>
        <begin position="143"/>
        <end position="321"/>
    </location>
</feature>
<dbReference type="GO" id="GO:0005524">
    <property type="term" value="F:ATP binding"/>
    <property type="evidence" value="ECO:0007669"/>
    <property type="project" value="UniProtKB-UniRule"/>
</dbReference>
<comment type="caution">
    <text evidence="5">The sequence shown here is derived from an EMBL/GenBank/DDBJ whole genome shotgun (WGS) entry which is preliminary data.</text>
</comment>
<dbReference type="Pfam" id="PF08218">
    <property type="entry name" value="Citrate_ly_lig"/>
    <property type="match status" value="1"/>
</dbReference>
<reference evidence="5" key="1">
    <citation type="submission" date="2023-05" db="EMBL/GenBank/DDBJ databases">
        <title>Mariniplasma microaerophilum sp. nov., a novel anaerobic mollicute isolated from terrestrial mud volcano, Taman Peninsula, Russia.</title>
        <authorList>
            <person name="Khomyakova M.A."/>
            <person name="Merkel A.Y."/>
            <person name="Slobodkin A.I."/>
        </authorList>
    </citation>
    <scope>NUCLEOTIDE SEQUENCE</scope>
    <source>
        <strain evidence="5">M4Ah</strain>
    </source>
</reference>
<dbReference type="PANTHER" id="PTHR40599">
    <property type="entry name" value="[CITRATE [PRO-3S]-LYASE] LIGASE"/>
    <property type="match status" value="1"/>
</dbReference>
<dbReference type="GO" id="GO:0016779">
    <property type="term" value="F:nucleotidyltransferase activity"/>
    <property type="evidence" value="ECO:0007669"/>
    <property type="project" value="UniProtKB-KW"/>
</dbReference>
<dbReference type="InterPro" id="IPR005216">
    <property type="entry name" value="Citrate_lyase_ligase"/>
</dbReference>
<dbReference type="GO" id="GO:0008771">
    <property type="term" value="F:[citrate (pro-3S)-lyase] ligase activity"/>
    <property type="evidence" value="ECO:0007669"/>
    <property type="project" value="UniProtKB-EC"/>
</dbReference>
<evidence type="ECO:0000259" key="4">
    <source>
        <dbReference type="SMART" id="SM00764"/>
    </source>
</evidence>
<comment type="catalytic activity">
    <reaction evidence="3">
        <text>holo-[citrate lyase ACP] + acetate + ATP = acetyl-[citrate lyase ACP] + AMP + diphosphate</text>
        <dbReference type="Rhea" id="RHEA:23788"/>
        <dbReference type="Rhea" id="RHEA-COMP:10158"/>
        <dbReference type="Rhea" id="RHEA-COMP:13710"/>
        <dbReference type="ChEBI" id="CHEBI:30089"/>
        <dbReference type="ChEBI" id="CHEBI:30616"/>
        <dbReference type="ChEBI" id="CHEBI:33019"/>
        <dbReference type="ChEBI" id="CHEBI:82683"/>
        <dbReference type="ChEBI" id="CHEBI:137976"/>
        <dbReference type="ChEBI" id="CHEBI:456215"/>
        <dbReference type="EC" id="6.2.1.22"/>
    </reaction>
</comment>
<name>A0AAW6U698_9MOLU</name>
<organism evidence="5 6">
    <name type="scientific">Peloplasma aerotolerans</name>
    <dbReference type="NCBI Taxonomy" id="3044389"/>
    <lineage>
        <taxon>Bacteria</taxon>
        <taxon>Bacillati</taxon>
        <taxon>Mycoplasmatota</taxon>
        <taxon>Mollicutes</taxon>
        <taxon>Acholeplasmatales</taxon>
        <taxon>Acholeplasmataceae</taxon>
        <taxon>Peloplasma</taxon>
    </lineage>
</organism>
<dbReference type="RefSeq" id="WP_282839807.1">
    <property type="nucleotide sequence ID" value="NZ_JASCXW010000026.1"/>
</dbReference>
<keyword evidence="5" id="KW-0808">Transferase</keyword>
<dbReference type="Gene3D" id="3.40.50.620">
    <property type="entry name" value="HUPs"/>
    <property type="match status" value="1"/>
</dbReference>
<dbReference type="InterPro" id="IPR016181">
    <property type="entry name" value="Acyl_CoA_acyltransferase"/>
</dbReference>
<keyword evidence="3" id="KW-0436">Ligase</keyword>
<evidence type="ECO:0000313" key="5">
    <source>
        <dbReference type="EMBL" id="MDI6453375.1"/>
    </source>
</evidence>
<keyword evidence="2 3" id="KW-0067">ATP-binding</keyword>
<dbReference type="Proteomes" id="UP001431532">
    <property type="component" value="Unassembled WGS sequence"/>
</dbReference>
<dbReference type="EMBL" id="JASCXW010000026">
    <property type="protein sequence ID" value="MDI6453375.1"/>
    <property type="molecule type" value="Genomic_DNA"/>
</dbReference>
<dbReference type="SUPFAM" id="SSF55729">
    <property type="entry name" value="Acyl-CoA N-acyltransferases (Nat)"/>
    <property type="match status" value="1"/>
</dbReference>
<dbReference type="AlphaFoldDB" id="A0AAW6U698"/>
<keyword evidence="6" id="KW-1185">Reference proteome</keyword>
<sequence>MNYKFVECLLEHEKNDAKTLLLENGLSVDDYVDTTIGIYDEHKMVATGSLYKNVIKMIAVDSSYKSSNLTDIIMTHLIQILSEKKINKYFLFTTPQSKLYFLNYHFSFIYENQDIVMLENSFEPIDEKLHSIKSRLNLRPGRTASIVMNCNPVTLGHLYLIETCAKENDQVIIFLVEEDLSIFPFKTRYNLLKASTRHLKNVSIVPSTPYIISSATFPTYFLKELSDASRIYMDLDIHIFQTYFMEIFGINYRYVGTEPFDETTNTYNETMERLLKDRLIKVERYEKDDKIISASLIRKLAKEKKFEELKQYVPQPTYKFLKSAKGKALFLNE</sequence>
<dbReference type="NCBIfam" id="TIGR00125">
    <property type="entry name" value="cyt_tran_rel"/>
    <property type="match status" value="1"/>
</dbReference>
<evidence type="ECO:0000256" key="1">
    <source>
        <dbReference type="ARBA" id="ARBA00022741"/>
    </source>
</evidence>
<evidence type="ECO:0000256" key="2">
    <source>
        <dbReference type="ARBA" id="ARBA00022840"/>
    </source>
</evidence>
<dbReference type="InterPro" id="IPR014729">
    <property type="entry name" value="Rossmann-like_a/b/a_fold"/>
</dbReference>
<evidence type="ECO:0000313" key="6">
    <source>
        <dbReference type="Proteomes" id="UP001431532"/>
    </source>
</evidence>
<keyword evidence="5" id="KW-0548">Nucleotidyltransferase</keyword>
<accession>A0AAW6U698</accession>
<gene>
    <name evidence="5" type="ORF">QJ521_07345</name>
</gene>
<comment type="function">
    <text evidence="3">Acetylation of prosthetic group (2-(5''-phosphoribosyl)-3'-dephosphocoenzyme-A) of the gamma subunit of citrate lyase.</text>
</comment>
<dbReference type="SUPFAM" id="SSF52374">
    <property type="entry name" value="Nucleotidylyl transferase"/>
    <property type="match status" value="1"/>
</dbReference>
<dbReference type="SMART" id="SM00764">
    <property type="entry name" value="Citrate_ly_lig"/>
    <property type="match status" value="1"/>
</dbReference>
<dbReference type="PIRSF" id="PIRSF005751">
    <property type="entry name" value="Acet_citr_lig"/>
    <property type="match status" value="1"/>
</dbReference>
<keyword evidence="1 3" id="KW-0547">Nucleotide-binding</keyword>
<dbReference type="EC" id="6.2.1.22" evidence="3"/>
<proteinExistence type="predicted"/>
<dbReference type="InterPro" id="IPR013166">
    <property type="entry name" value="Citrate_lyase_ligase_C"/>
</dbReference>
<dbReference type="InterPro" id="IPR004821">
    <property type="entry name" value="Cyt_trans-like"/>
</dbReference>
<evidence type="ECO:0000256" key="3">
    <source>
        <dbReference type="PIRNR" id="PIRNR005751"/>
    </source>
</evidence>
<dbReference type="PANTHER" id="PTHR40599:SF1">
    <property type="entry name" value="[CITRATE [PRO-3S]-LYASE] LIGASE"/>
    <property type="match status" value="1"/>
</dbReference>